<protein>
    <submittedName>
        <fullName evidence="1">Uncharacterized protein</fullName>
    </submittedName>
</protein>
<proteinExistence type="predicted"/>
<reference evidence="1" key="1">
    <citation type="submission" date="2020-05" db="EMBL/GenBank/DDBJ databases">
        <title>Large-scale comparative analyses of tick genomes elucidate their genetic diversity and vector capacities.</title>
        <authorList>
            <person name="Jia N."/>
            <person name="Wang J."/>
            <person name="Shi W."/>
            <person name="Du L."/>
            <person name="Sun Y."/>
            <person name="Zhan W."/>
            <person name="Jiang J."/>
            <person name="Wang Q."/>
            <person name="Zhang B."/>
            <person name="Ji P."/>
            <person name="Sakyi L.B."/>
            <person name="Cui X."/>
            <person name="Yuan T."/>
            <person name="Jiang B."/>
            <person name="Yang W."/>
            <person name="Lam T.T.-Y."/>
            <person name="Chang Q."/>
            <person name="Ding S."/>
            <person name="Wang X."/>
            <person name="Zhu J."/>
            <person name="Ruan X."/>
            <person name="Zhao L."/>
            <person name="Wei J."/>
            <person name="Que T."/>
            <person name="Du C."/>
            <person name="Cheng J."/>
            <person name="Dai P."/>
            <person name="Han X."/>
            <person name="Huang E."/>
            <person name="Gao Y."/>
            <person name="Liu J."/>
            <person name="Shao H."/>
            <person name="Ye R."/>
            <person name="Li L."/>
            <person name="Wei W."/>
            <person name="Wang X."/>
            <person name="Wang C."/>
            <person name="Yang T."/>
            <person name="Huo Q."/>
            <person name="Li W."/>
            <person name="Guo W."/>
            <person name="Chen H."/>
            <person name="Zhou L."/>
            <person name="Ni X."/>
            <person name="Tian J."/>
            <person name="Zhou Y."/>
            <person name="Sheng Y."/>
            <person name="Liu T."/>
            <person name="Pan Y."/>
            <person name="Xia L."/>
            <person name="Li J."/>
            <person name="Zhao F."/>
            <person name="Cao W."/>
        </authorList>
    </citation>
    <scope>NUCLEOTIDE SEQUENCE</scope>
    <source>
        <strain evidence="1">Hyas-2018</strain>
    </source>
</reference>
<dbReference type="Proteomes" id="UP000821845">
    <property type="component" value="Chromosome 9"/>
</dbReference>
<keyword evidence="2" id="KW-1185">Reference proteome</keyword>
<evidence type="ECO:0000313" key="2">
    <source>
        <dbReference type="Proteomes" id="UP000821845"/>
    </source>
</evidence>
<name>A0ACB7RIA1_HYAAI</name>
<sequence length="497" mass="56668">MELHEHKWGEFSLQGHPWAENEPKMPDVLHVSLLIHVLLRQHRCVTRILLDLSITRLERIVMWHALSTGALGVKRLEYKQCYLELRGLVDDTRGGAFLDHLARNRSLKTLCVHEHFLTARKGQALADVVRNHVTLEEIDVTGFPTISPTALLQAAVQSKSLRTLTVRDCRNQAQDIEALASALRLNPFPPVKDAEPASPPPRSRLRNLTFKNCTPGDYILEAAYAKLIGGKSTRFCTALVLNMTAQHRPRRLSTLFTMIHRINALSRLKLQHLMLNVTLPDADVVKLFRALERNRSVSILVICYVTFSKRNAQALGRLVENNRALLFLNINLHSSDPKVDRILQSRRICQELKETVRRNRFIASISVNLGLCDYSKDYVIKDVLGRNFMRINQALRFVEGSTEKADALAFETVQHNASVSLWLQVHRNILQESADKMVTEARRRLASNYFILVNVVKAKTVCQRNKKTRKKTLFDNLGRVLQAQIFSYLSLTDVVDI</sequence>
<dbReference type="EMBL" id="CM023489">
    <property type="protein sequence ID" value="KAH6921447.1"/>
    <property type="molecule type" value="Genomic_DNA"/>
</dbReference>
<organism evidence="1 2">
    <name type="scientific">Hyalomma asiaticum</name>
    <name type="common">Tick</name>
    <dbReference type="NCBI Taxonomy" id="266040"/>
    <lineage>
        <taxon>Eukaryota</taxon>
        <taxon>Metazoa</taxon>
        <taxon>Ecdysozoa</taxon>
        <taxon>Arthropoda</taxon>
        <taxon>Chelicerata</taxon>
        <taxon>Arachnida</taxon>
        <taxon>Acari</taxon>
        <taxon>Parasitiformes</taxon>
        <taxon>Ixodida</taxon>
        <taxon>Ixodoidea</taxon>
        <taxon>Ixodidae</taxon>
        <taxon>Hyalomminae</taxon>
        <taxon>Hyalomma</taxon>
    </lineage>
</organism>
<comment type="caution">
    <text evidence="1">The sequence shown here is derived from an EMBL/GenBank/DDBJ whole genome shotgun (WGS) entry which is preliminary data.</text>
</comment>
<accession>A0ACB7RIA1</accession>
<evidence type="ECO:0000313" key="1">
    <source>
        <dbReference type="EMBL" id="KAH6921447.1"/>
    </source>
</evidence>
<gene>
    <name evidence="1" type="ORF">HPB50_000595</name>
</gene>